<evidence type="ECO:0000313" key="1">
    <source>
        <dbReference type="EMBL" id="RYQ83633.1"/>
    </source>
</evidence>
<dbReference type="Proteomes" id="UP000289738">
    <property type="component" value="Chromosome B10"/>
</dbReference>
<dbReference type="EMBL" id="SDMP01000020">
    <property type="protein sequence ID" value="RYQ83633.1"/>
    <property type="molecule type" value="Genomic_DNA"/>
</dbReference>
<comment type="caution">
    <text evidence="1">The sequence shown here is derived from an EMBL/GenBank/DDBJ whole genome shotgun (WGS) entry which is preliminary data.</text>
</comment>
<name>A0A444X203_ARAHY</name>
<keyword evidence="2" id="KW-1185">Reference proteome</keyword>
<dbReference type="AlphaFoldDB" id="A0A444X203"/>
<evidence type="ECO:0000313" key="2">
    <source>
        <dbReference type="Proteomes" id="UP000289738"/>
    </source>
</evidence>
<gene>
    <name evidence="1" type="ORF">Ahy_B10g102391</name>
</gene>
<protein>
    <submittedName>
        <fullName evidence="1">Uncharacterized protein</fullName>
    </submittedName>
</protein>
<proteinExistence type="predicted"/>
<reference evidence="1 2" key="1">
    <citation type="submission" date="2019-01" db="EMBL/GenBank/DDBJ databases">
        <title>Sequencing of cultivated peanut Arachis hypogaea provides insights into genome evolution and oil improvement.</title>
        <authorList>
            <person name="Chen X."/>
        </authorList>
    </citation>
    <scope>NUCLEOTIDE SEQUENCE [LARGE SCALE GENOMIC DNA]</scope>
    <source>
        <strain evidence="2">cv. Fuhuasheng</strain>
        <tissue evidence="1">Leaves</tissue>
    </source>
</reference>
<organism evidence="1 2">
    <name type="scientific">Arachis hypogaea</name>
    <name type="common">Peanut</name>
    <dbReference type="NCBI Taxonomy" id="3818"/>
    <lineage>
        <taxon>Eukaryota</taxon>
        <taxon>Viridiplantae</taxon>
        <taxon>Streptophyta</taxon>
        <taxon>Embryophyta</taxon>
        <taxon>Tracheophyta</taxon>
        <taxon>Spermatophyta</taxon>
        <taxon>Magnoliopsida</taxon>
        <taxon>eudicotyledons</taxon>
        <taxon>Gunneridae</taxon>
        <taxon>Pentapetalae</taxon>
        <taxon>rosids</taxon>
        <taxon>fabids</taxon>
        <taxon>Fabales</taxon>
        <taxon>Fabaceae</taxon>
        <taxon>Papilionoideae</taxon>
        <taxon>50 kb inversion clade</taxon>
        <taxon>dalbergioids sensu lato</taxon>
        <taxon>Dalbergieae</taxon>
        <taxon>Pterocarpus clade</taxon>
        <taxon>Arachis</taxon>
    </lineage>
</organism>
<sequence length="78" mass="9057">MGEDVAFRLRCFNGFKELKRIERKSEFGKQFGLEFAKVSRRQKYLAWARLSLELEPLALASLPPKPPNLELASFSLER</sequence>
<accession>A0A444X203</accession>